<dbReference type="Proteomes" id="UP000319976">
    <property type="component" value="Chromosome"/>
</dbReference>
<accession>A0A517TBY0</accession>
<sequence length="70" mass="8000">MLQDSPVELPPPLDFPIQEKYSTPGWYWSDSYGWHAILDKVVPDNYGGLRGPFKYDSTSKRLISLPTKLS</sequence>
<reference evidence="1 2" key="1">
    <citation type="submission" date="2019-02" db="EMBL/GenBank/DDBJ databases">
        <title>Deep-cultivation of Planctomycetes and their phenomic and genomic characterization uncovers novel biology.</title>
        <authorList>
            <person name="Wiegand S."/>
            <person name="Jogler M."/>
            <person name="Boedeker C."/>
            <person name="Pinto D."/>
            <person name="Vollmers J."/>
            <person name="Rivas-Marin E."/>
            <person name="Kohn T."/>
            <person name="Peeters S.H."/>
            <person name="Heuer A."/>
            <person name="Rast P."/>
            <person name="Oberbeckmann S."/>
            <person name="Bunk B."/>
            <person name="Jeske O."/>
            <person name="Meyerdierks A."/>
            <person name="Storesund J.E."/>
            <person name="Kallscheuer N."/>
            <person name="Luecker S."/>
            <person name="Lage O.M."/>
            <person name="Pohl T."/>
            <person name="Merkel B.J."/>
            <person name="Hornburger P."/>
            <person name="Mueller R.-W."/>
            <person name="Bruemmer F."/>
            <person name="Labrenz M."/>
            <person name="Spormann A.M."/>
            <person name="Op den Camp H."/>
            <person name="Overmann J."/>
            <person name="Amann R."/>
            <person name="Jetten M.S.M."/>
            <person name="Mascher T."/>
            <person name="Medema M.H."/>
            <person name="Devos D.P."/>
            <person name="Kaster A.-K."/>
            <person name="Ovreas L."/>
            <person name="Rohde M."/>
            <person name="Galperin M.Y."/>
            <person name="Jogler C."/>
        </authorList>
    </citation>
    <scope>NUCLEOTIDE SEQUENCE [LARGE SCALE GENOMIC DNA]</scope>
    <source>
        <strain evidence="1 2">V22</strain>
    </source>
</reference>
<keyword evidence="2" id="KW-1185">Reference proteome</keyword>
<dbReference type="EMBL" id="CP036316">
    <property type="protein sequence ID" value="QDT65873.1"/>
    <property type="molecule type" value="Genomic_DNA"/>
</dbReference>
<gene>
    <name evidence="1" type="ORF">V22_31350</name>
</gene>
<dbReference type="AlphaFoldDB" id="A0A517TBY0"/>
<evidence type="ECO:0000313" key="2">
    <source>
        <dbReference type="Proteomes" id="UP000319976"/>
    </source>
</evidence>
<organism evidence="1 2">
    <name type="scientific">Calycomorphotria hydatis</name>
    <dbReference type="NCBI Taxonomy" id="2528027"/>
    <lineage>
        <taxon>Bacteria</taxon>
        <taxon>Pseudomonadati</taxon>
        <taxon>Planctomycetota</taxon>
        <taxon>Planctomycetia</taxon>
        <taxon>Planctomycetales</taxon>
        <taxon>Planctomycetaceae</taxon>
        <taxon>Calycomorphotria</taxon>
    </lineage>
</organism>
<dbReference type="RefSeq" id="WP_145264519.1">
    <property type="nucleotide sequence ID" value="NZ_CP036316.1"/>
</dbReference>
<dbReference type="KEGG" id="chya:V22_31350"/>
<proteinExistence type="predicted"/>
<name>A0A517TBY0_9PLAN</name>
<evidence type="ECO:0000313" key="1">
    <source>
        <dbReference type="EMBL" id="QDT65873.1"/>
    </source>
</evidence>
<protein>
    <submittedName>
        <fullName evidence="1">Uncharacterized protein</fullName>
    </submittedName>
</protein>